<dbReference type="Gene3D" id="2.130.10.10">
    <property type="entry name" value="YVTN repeat-like/Quinoprotein amine dehydrogenase"/>
    <property type="match status" value="1"/>
</dbReference>
<dbReference type="AlphaFoldDB" id="A0AAU8DM20"/>
<evidence type="ECO:0000256" key="1">
    <source>
        <dbReference type="ARBA" id="ARBA00004167"/>
    </source>
</evidence>
<feature type="signal peptide" evidence="6">
    <location>
        <begin position="1"/>
        <end position="32"/>
    </location>
</feature>
<sequence length="553" mass="58156">MRFSRPQGAGVAAMLSSIVLVSLVLSAPGSSASPAAPVAQPASAAAAQPQVRPAAASPARPSLLDSGSAAARTAAPAAPSLLSAAAVAAPKRIGTPVRSKVYDGGYLQGTTRTTANGEAFSAAVVGNVTNHTDGDTDIIGAYLDGTVHVWSQKSGRQLFVVQTGGPIAASPGLFRMKPGGQLYVTIANKAGHVYVYSFTGGRIRVVFHKRVSFEGKYNGVFGTPTVADLDRNGRMYLVATTWTQQVYAWDVATGANKRGFPIWVKDTVWSSPVVSDIDNDGWSEIIFGYDCGGAGTQICNVKYHSKGGFVTVYDHNGRLRPGWPKFIPGQVVWSTPAVANIAGDSGKEIIVGTGLFYPGAGKQTWVLDRNGRTIKTVPMLGRTFSSPAIGDITHSGRQQIVITDDTGYTDIIDTKWHRLAHICTAKISGGRCATSHTSPIIGDVNNDGYQEVITAGSNSFYVIDHTRMAVVSVQIPETFYGLSASPTLVSRAGGATLYFALMAKSSGGNRAQVMAYTFPTAAGASSWPTFKINAARNGVTNQTSVYPPLGQTR</sequence>
<comment type="subcellular location">
    <subcellularLocation>
        <location evidence="1">Membrane</location>
        <topology evidence="1">Single-pass membrane protein</topology>
    </subcellularLocation>
</comment>
<accession>A0AAU8DM20</accession>
<dbReference type="PANTHER" id="PTHR21419:SF23">
    <property type="entry name" value="PROTEIN DEFECTIVE IN EXINE FORMATION 1"/>
    <property type="match status" value="1"/>
</dbReference>
<dbReference type="InterPro" id="IPR045232">
    <property type="entry name" value="FAM234"/>
</dbReference>
<keyword evidence="2" id="KW-0812">Transmembrane</keyword>
<evidence type="ECO:0000256" key="2">
    <source>
        <dbReference type="ARBA" id="ARBA00022692"/>
    </source>
</evidence>
<dbReference type="InterPro" id="IPR015943">
    <property type="entry name" value="WD40/YVTN_repeat-like_dom_sf"/>
</dbReference>
<dbReference type="RefSeq" id="WP_353648325.1">
    <property type="nucleotide sequence ID" value="NZ_CP159218.1"/>
</dbReference>
<protein>
    <submittedName>
        <fullName evidence="7">VCBS repeat-containing protein</fullName>
    </submittedName>
</protein>
<keyword evidence="3" id="KW-1133">Transmembrane helix</keyword>
<organism evidence="7">
    <name type="scientific">Nakamurella sp. A5-74</name>
    <dbReference type="NCBI Taxonomy" id="3158264"/>
    <lineage>
        <taxon>Bacteria</taxon>
        <taxon>Bacillati</taxon>
        <taxon>Actinomycetota</taxon>
        <taxon>Actinomycetes</taxon>
        <taxon>Nakamurellales</taxon>
        <taxon>Nakamurellaceae</taxon>
        <taxon>Nakamurella</taxon>
    </lineage>
</organism>
<evidence type="ECO:0000313" key="7">
    <source>
        <dbReference type="EMBL" id="XCG62710.1"/>
    </source>
</evidence>
<gene>
    <name evidence="7" type="ORF">ABLG96_15955</name>
</gene>
<proteinExistence type="predicted"/>
<name>A0AAU8DM20_9ACTN</name>
<reference evidence="7" key="1">
    <citation type="submission" date="2024-05" db="EMBL/GenBank/DDBJ databases">
        <authorList>
            <person name="Cai S.Y."/>
            <person name="Jin L.M."/>
            <person name="Li H.R."/>
        </authorList>
    </citation>
    <scope>NUCLEOTIDE SEQUENCE</scope>
    <source>
        <strain evidence="7">A5-74</strain>
    </source>
</reference>
<feature type="region of interest" description="Disordered" evidence="5">
    <location>
        <begin position="49"/>
        <end position="70"/>
    </location>
</feature>
<dbReference type="PANTHER" id="PTHR21419">
    <property type="match status" value="1"/>
</dbReference>
<keyword evidence="6" id="KW-0732">Signal</keyword>
<keyword evidence="4" id="KW-0472">Membrane</keyword>
<dbReference type="EMBL" id="CP159218">
    <property type="protein sequence ID" value="XCG62710.1"/>
    <property type="molecule type" value="Genomic_DNA"/>
</dbReference>
<evidence type="ECO:0000256" key="5">
    <source>
        <dbReference type="SAM" id="MobiDB-lite"/>
    </source>
</evidence>
<evidence type="ECO:0000256" key="3">
    <source>
        <dbReference type="ARBA" id="ARBA00022989"/>
    </source>
</evidence>
<dbReference type="InterPro" id="IPR028994">
    <property type="entry name" value="Integrin_alpha_N"/>
</dbReference>
<feature type="chain" id="PRO_5043459526" evidence="6">
    <location>
        <begin position="33"/>
        <end position="553"/>
    </location>
</feature>
<evidence type="ECO:0000256" key="4">
    <source>
        <dbReference type="ARBA" id="ARBA00023136"/>
    </source>
</evidence>
<dbReference type="SUPFAM" id="SSF69318">
    <property type="entry name" value="Integrin alpha N-terminal domain"/>
    <property type="match status" value="1"/>
</dbReference>
<dbReference type="GO" id="GO:0016020">
    <property type="term" value="C:membrane"/>
    <property type="evidence" value="ECO:0007669"/>
    <property type="project" value="UniProtKB-SubCell"/>
</dbReference>
<evidence type="ECO:0000256" key="6">
    <source>
        <dbReference type="SAM" id="SignalP"/>
    </source>
</evidence>